<protein>
    <submittedName>
        <fullName evidence="1">Uncharacterized protein</fullName>
    </submittedName>
</protein>
<evidence type="ECO:0000313" key="2">
    <source>
        <dbReference type="Proteomes" id="UP001304298"/>
    </source>
</evidence>
<accession>A0ABU5RJN5</accession>
<organism evidence="1 2">
    <name type="scientific">Amycolatopsis heterodermiae</name>
    <dbReference type="NCBI Taxonomy" id="3110235"/>
    <lineage>
        <taxon>Bacteria</taxon>
        <taxon>Bacillati</taxon>
        <taxon>Actinomycetota</taxon>
        <taxon>Actinomycetes</taxon>
        <taxon>Pseudonocardiales</taxon>
        <taxon>Pseudonocardiaceae</taxon>
        <taxon>Amycolatopsis</taxon>
    </lineage>
</organism>
<keyword evidence="2" id="KW-1185">Reference proteome</keyword>
<dbReference type="EMBL" id="JAYFSI010000016">
    <property type="protein sequence ID" value="MEA5366492.1"/>
    <property type="molecule type" value="Genomic_DNA"/>
</dbReference>
<sequence length="73" mass="8294">MAHHPDMDELTTKGEDESFEALASRLIDEYGPGRRDDVEAAVAAERRRLDEAEVRSFLPVLVERAVRDRLDQA</sequence>
<comment type="caution">
    <text evidence="1">The sequence shown here is derived from an EMBL/GenBank/DDBJ whole genome shotgun (WGS) entry which is preliminary data.</text>
</comment>
<reference evidence="1 2" key="1">
    <citation type="submission" date="2023-12" db="EMBL/GenBank/DDBJ databases">
        <title>Amycolatopsis sp. V23-08.</title>
        <authorList>
            <person name="Somphong A."/>
        </authorList>
    </citation>
    <scope>NUCLEOTIDE SEQUENCE [LARGE SCALE GENOMIC DNA]</scope>
    <source>
        <strain evidence="1 2">V23-08</strain>
    </source>
</reference>
<gene>
    <name evidence="1" type="ORF">VA596_43670</name>
</gene>
<dbReference type="NCBIfam" id="NF046112">
    <property type="entry name" value="MSMEG_6209_Nter"/>
    <property type="match status" value="1"/>
</dbReference>
<evidence type="ECO:0000313" key="1">
    <source>
        <dbReference type="EMBL" id="MEA5366492.1"/>
    </source>
</evidence>
<name>A0ABU5RJN5_9PSEU</name>
<proteinExistence type="predicted"/>
<dbReference type="Gene3D" id="1.10.8.1060">
    <property type="entry name" value="Corynebacterium glutamicum thioredoxin-dependent arsenate reductase, N-terminal domain"/>
    <property type="match status" value="1"/>
</dbReference>
<dbReference type="RefSeq" id="WP_323335767.1">
    <property type="nucleotide sequence ID" value="NZ_JAYFSI010000016.1"/>
</dbReference>
<dbReference type="Proteomes" id="UP001304298">
    <property type="component" value="Unassembled WGS sequence"/>
</dbReference>